<protein>
    <recommendedName>
        <fullName evidence="2">Protein kinase domain-containing protein</fullName>
    </recommendedName>
</protein>
<organism evidence="3 4">
    <name type="scientific">Cyphellophora attinorum</name>
    <dbReference type="NCBI Taxonomy" id="1664694"/>
    <lineage>
        <taxon>Eukaryota</taxon>
        <taxon>Fungi</taxon>
        <taxon>Dikarya</taxon>
        <taxon>Ascomycota</taxon>
        <taxon>Pezizomycotina</taxon>
        <taxon>Eurotiomycetes</taxon>
        <taxon>Chaetothyriomycetidae</taxon>
        <taxon>Chaetothyriales</taxon>
        <taxon>Cyphellophoraceae</taxon>
        <taxon>Cyphellophora</taxon>
    </lineage>
</organism>
<dbReference type="InterPro" id="IPR000719">
    <property type="entry name" value="Prot_kinase_dom"/>
</dbReference>
<reference evidence="3 4" key="1">
    <citation type="submission" date="2015-06" db="EMBL/GenBank/DDBJ databases">
        <title>Draft genome of the ant-associated black yeast Phialophora attae CBS 131958.</title>
        <authorList>
            <person name="Moreno L.F."/>
            <person name="Stielow B.J."/>
            <person name="de Hoog S."/>
            <person name="Vicente V.A."/>
            <person name="Weiss V.A."/>
            <person name="de Vries M."/>
            <person name="Cruz L.M."/>
            <person name="Souza E.M."/>
        </authorList>
    </citation>
    <scope>NUCLEOTIDE SEQUENCE [LARGE SCALE GENOMIC DNA]</scope>
    <source>
        <strain evidence="3 4">CBS 131958</strain>
    </source>
</reference>
<comment type="caution">
    <text evidence="3">The sequence shown here is derived from an EMBL/GenBank/DDBJ whole genome shotgun (WGS) entry which is preliminary data.</text>
</comment>
<feature type="region of interest" description="Disordered" evidence="1">
    <location>
        <begin position="259"/>
        <end position="285"/>
    </location>
</feature>
<dbReference type="GO" id="GO:0005737">
    <property type="term" value="C:cytoplasm"/>
    <property type="evidence" value="ECO:0007669"/>
    <property type="project" value="TreeGrafter"/>
</dbReference>
<dbReference type="Gene3D" id="1.10.510.10">
    <property type="entry name" value="Transferase(Phosphotransferase) domain 1"/>
    <property type="match status" value="1"/>
</dbReference>
<feature type="domain" description="Protein kinase" evidence="2">
    <location>
        <begin position="23"/>
        <end position="338"/>
    </location>
</feature>
<dbReference type="InterPro" id="IPR011009">
    <property type="entry name" value="Kinase-like_dom_sf"/>
</dbReference>
<dbReference type="SMART" id="SM00220">
    <property type="entry name" value="S_TKc"/>
    <property type="match status" value="1"/>
</dbReference>
<dbReference type="VEuPathDB" id="FungiDB:AB675_7273"/>
<dbReference type="GO" id="GO:0004674">
    <property type="term" value="F:protein serine/threonine kinase activity"/>
    <property type="evidence" value="ECO:0007669"/>
    <property type="project" value="TreeGrafter"/>
</dbReference>
<dbReference type="GO" id="GO:0005524">
    <property type="term" value="F:ATP binding"/>
    <property type="evidence" value="ECO:0007669"/>
    <property type="project" value="InterPro"/>
</dbReference>
<dbReference type="PROSITE" id="PS50011">
    <property type="entry name" value="PROTEIN_KINASE_DOM"/>
    <property type="match status" value="1"/>
</dbReference>
<proteinExistence type="predicted"/>
<dbReference type="InterPro" id="IPR053235">
    <property type="entry name" value="Ser_Thr_kinase"/>
</dbReference>
<dbReference type="SUPFAM" id="SSF56112">
    <property type="entry name" value="Protein kinase-like (PK-like)"/>
    <property type="match status" value="1"/>
</dbReference>
<name>A0A0N1NWM6_9EURO</name>
<keyword evidence="4" id="KW-1185">Reference proteome</keyword>
<feature type="compositionally biased region" description="Low complexity" evidence="1">
    <location>
        <begin position="266"/>
        <end position="285"/>
    </location>
</feature>
<evidence type="ECO:0000256" key="1">
    <source>
        <dbReference type="SAM" id="MobiDB-lite"/>
    </source>
</evidence>
<accession>A0A0N1NWM6</accession>
<evidence type="ECO:0000259" key="2">
    <source>
        <dbReference type="PROSITE" id="PS50011"/>
    </source>
</evidence>
<dbReference type="Proteomes" id="UP000038010">
    <property type="component" value="Unassembled WGS sequence"/>
</dbReference>
<dbReference type="Pfam" id="PF00069">
    <property type="entry name" value="Pkinase"/>
    <property type="match status" value="1"/>
</dbReference>
<evidence type="ECO:0000313" key="3">
    <source>
        <dbReference type="EMBL" id="KPI36244.1"/>
    </source>
</evidence>
<dbReference type="AlphaFoldDB" id="A0A0N1NWM6"/>
<dbReference type="PANTHER" id="PTHR24361">
    <property type="entry name" value="MITOGEN-ACTIVATED KINASE KINASE KINASE"/>
    <property type="match status" value="1"/>
</dbReference>
<dbReference type="EMBL" id="LFJN01000032">
    <property type="protein sequence ID" value="KPI36244.1"/>
    <property type="molecule type" value="Genomic_DNA"/>
</dbReference>
<sequence>MQSQLPAAVPVRYGLYYAEGTGYFHVRELGKGIQGTAVLVRCAVTGELFVRKKRQLEYNAAQMNELVIADSICHPNVIKCVWSKQYRHPDTGATSSVTYWAFANHSDIKHLITEFIEAGHRVPEAIIWKFLAQVYPAMHQMHLQGYAHRDSHIGNIFVDWPESAFLPDFYIGDFGHAHAFEQGVVDSSYGKLDDHPQAGRAPVNAGIPHVGWMDGFNPTGMGKFLMSQTTPAFLTNIAHDFELLAHTLACLLRWEPGMDPDDDSDSSSSSQTIEELPTPLSPTPEEFYSPILQKTLEYLEVLPRYLLSDDIRTLPRYVALYRSIFEHCIHRPAVHYWHSGIQPDSTWSAMHAVQPSSFPLFNGVAMPTAAAGHEASKDAIMTFPTVQALEAAGGVPGPWQVGVIDARTGQLLYSDGNVRDMWEWTVRTREEIEEDEAIQRALDEEEDEAYQRALAEELGDDVEGYDAVDEEEDVLELAGEVELLADEARWPERYAESRISF</sequence>
<dbReference type="STRING" id="1664694.A0A0N1NWM6"/>
<dbReference type="GeneID" id="28739508"/>
<dbReference type="OrthoDB" id="4159521at2759"/>
<gene>
    <name evidence="3" type="ORF">AB675_7273</name>
</gene>
<dbReference type="RefSeq" id="XP_017996207.1">
    <property type="nucleotide sequence ID" value="XM_018147628.1"/>
</dbReference>
<evidence type="ECO:0000313" key="4">
    <source>
        <dbReference type="Proteomes" id="UP000038010"/>
    </source>
</evidence>